<dbReference type="PANTHER" id="PTHR47424:SF3">
    <property type="entry name" value="REGULATORY PROTEIN GAL4"/>
    <property type="match status" value="1"/>
</dbReference>
<dbReference type="STRING" id="644352.J3NUX2"/>
<dbReference type="EnsemblFungi" id="EJT75144">
    <property type="protein sequence ID" value="EJT75144"/>
    <property type="gene ID" value="GGTG_05081"/>
</dbReference>
<gene>
    <name evidence="9" type="primary">20345539</name>
    <name evidence="8" type="ORF">GGTG_05081</name>
</gene>
<keyword evidence="10" id="KW-1185">Reference proteome</keyword>
<dbReference type="GO" id="GO:0006351">
    <property type="term" value="P:DNA-templated transcription"/>
    <property type="evidence" value="ECO:0007669"/>
    <property type="project" value="InterPro"/>
</dbReference>
<keyword evidence="1" id="KW-0805">Transcription regulation</keyword>
<name>J3NUX2_GAET3</name>
<reference evidence="9" key="4">
    <citation type="journal article" date="2015" name="G3 (Bethesda)">
        <title>Genome sequences of three phytopathogenic species of the Magnaporthaceae family of fungi.</title>
        <authorList>
            <person name="Okagaki L.H."/>
            <person name="Nunes C.C."/>
            <person name="Sailsbery J."/>
            <person name="Clay B."/>
            <person name="Brown D."/>
            <person name="John T."/>
            <person name="Oh Y."/>
            <person name="Young N."/>
            <person name="Fitzgerald M."/>
            <person name="Haas B.J."/>
            <person name="Zeng Q."/>
            <person name="Young S."/>
            <person name="Adiconis X."/>
            <person name="Fan L."/>
            <person name="Levin J.Z."/>
            <person name="Mitchell T.K."/>
            <person name="Okubara P.A."/>
            <person name="Farman M.L."/>
            <person name="Kohn L.M."/>
            <person name="Birren B."/>
            <person name="Ma L.-J."/>
            <person name="Dean R.A."/>
        </authorList>
    </citation>
    <scope>NUCLEOTIDE SEQUENCE</scope>
    <source>
        <strain evidence="9">R3-111a-1</strain>
    </source>
</reference>
<dbReference type="EMBL" id="GL385397">
    <property type="protein sequence ID" value="EJT75144.1"/>
    <property type="molecule type" value="Genomic_DNA"/>
</dbReference>
<accession>J3NUX2</accession>
<feature type="region of interest" description="Disordered" evidence="5">
    <location>
        <begin position="85"/>
        <end position="114"/>
    </location>
</feature>
<reference evidence="9" key="5">
    <citation type="submission" date="2018-04" db="UniProtKB">
        <authorList>
            <consortium name="EnsemblFungi"/>
        </authorList>
    </citation>
    <scope>IDENTIFICATION</scope>
    <source>
        <strain evidence="9">R3-111a-1</strain>
    </source>
</reference>
<keyword evidence="2" id="KW-0238">DNA-binding</keyword>
<dbReference type="Proteomes" id="UP000006039">
    <property type="component" value="Unassembled WGS sequence"/>
</dbReference>
<keyword evidence="4" id="KW-0539">Nucleus</keyword>
<dbReference type="GO" id="GO:0008270">
    <property type="term" value="F:zinc ion binding"/>
    <property type="evidence" value="ECO:0007669"/>
    <property type="project" value="InterPro"/>
</dbReference>
<evidence type="ECO:0000313" key="8">
    <source>
        <dbReference type="EMBL" id="EJT75144.1"/>
    </source>
</evidence>
<evidence type="ECO:0000256" key="3">
    <source>
        <dbReference type="ARBA" id="ARBA00023163"/>
    </source>
</evidence>
<dbReference type="AlphaFoldDB" id="J3NUX2"/>
<dbReference type="CDD" id="cd12148">
    <property type="entry name" value="fungal_TF_MHR"/>
    <property type="match status" value="1"/>
</dbReference>
<reference evidence="10" key="1">
    <citation type="submission" date="2010-07" db="EMBL/GenBank/DDBJ databases">
        <title>The genome sequence of Gaeumannomyces graminis var. tritici strain R3-111a-1.</title>
        <authorList>
            <consortium name="The Broad Institute Genome Sequencing Platform"/>
            <person name="Ma L.-J."/>
            <person name="Dead R."/>
            <person name="Young S."/>
            <person name="Zeng Q."/>
            <person name="Koehrsen M."/>
            <person name="Alvarado L."/>
            <person name="Berlin A."/>
            <person name="Chapman S.B."/>
            <person name="Chen Z."/>
            <person name="Freedman E."/>
            <person name="Gellesch M."/>
            <person name="Goldberg J."/>
            <person name="Griggs A."/>
            <person name="Gujja S."/>
            <person name="Heilman E.R."/>
            <person name="Heiman D."/>
            <person name="Hepburn T."/>
            <person name="Howarth C."/>
            <person name="Jen D."/>
            <person name="Larson L."/>
            <person name="Mehta T."/>
            <person name="Neiman D."/>
            <person name="Pearson M."/>
            <person name="Roberts A."/>
            <person name="Saif S."/>
            <person name="Shea T."/>
            <person name="Shenoy N."/>
            <person name="Sisk P."/>
            <person name="Stolte C."/>
            <person name="Sykes S."/>
            <person name="Walk T."/>
            <person name="White J."/>
            <person name="Yandava C."/>
            <person name="Haas B."/>
            <person name="Nusbaum C."/>
            <person name="Birren B."/>
        </authorList>
    </citation>
    <scope>NUCLEOTIDE SEQUENCE [LARGE SCALE GENOMIC DNA]</scope>
    <source>
        <strain evidence="10">R3-111a-1</strain>
    </source>
</reference>
<dbReference type="HOGENOM" id="CLU_008511_0_2_1"/>
<dbReference type="SMART" id="SM00906">
    <property type="entry name" value="Fungal_trans"/>
    <property type="match status" value="1"/>
</dbReference>
<dbReference type="VEuPathDB" id="FungiDB:GGTG_05081"/>
<dbReference type="RefSeq" id="XP_009221144.1">
    <property type="nucleotide sequence ID" value="XM_009222880.1"/>
</dbReference>
<organism evidence="8">
    <name type="scientific">Gaeumannomyces tritici (strain R3-111a-1)</name>
    <name type="common">Wheat and barley take-all root rot fungus</name>
    <name type="synonym">Gaeumannomyces graminis var. tritici</name>
    <dbReference type="NCBI Taxonomy" id="644352"/>
    <lineage>
        <taxon>Eukaryota</taxon>
        <taxon>Fungi</taxon>
        <taxon>Dikarya</taxon>
        <taxon>Ascomycota</taxon>
        <taxon>Pezizomycotina</taxon>
        <taxon>Sordariomycetes</taxon>
        <taxon>Sordariomycetidae</taxon>
        <taxon>Magnaporthales</taxon>
        <taxon>Magnaporthaceae</taxon>
        <taxon>Gaeumannomyces</taxon>
    </lineage>
</organism>
<feature type="domain" description="Xylanolytic transcriptional activator regulatory" evidence="7">
    <location>
        <begin position="320"/>
        <end position="393"/>
    </location>
</feature>
<reference evidence="8" key="2">
    <citation type="submission" date="2010-07" db="EMBL/GenBank/DDBJ databases">
        <authorList>
            <consortium name="The Broad Institute Genome Sequencing Platform"/>
            <consortium name="Broad Institute Genome Sequencing Center for Infectious Disease"/>
            <person name="Ma L.-J."/>
            <person name="Dead R."/>
            <person name="Young S."/>
            <person name="Zeng Q."/>
            <person name="Koehrsen M."/>
            <person name="Alvarado L."/>
            <person name="Berlin A."/>
            <person name="Chapman S.B."/>
            <person name="Chen Z."/>
            <person name="Freedman E."/>
            <person name="Gellesch M."/>
            <person name="Goldberg J."/>
            <person name="Griggs A."/>
            <person name="Gujja S."/>
            <person name="Heilman E.R."/>
            <person name="Heiman D."/>
            <person name="Hepburn T."/>
            <person name="Howarth C."/>
            <person name="Jen D."/>
            <person name="Larson L."/>
            <person name="Mehta T."/>
            <person name="Neiman D."/>
            <person name="Pearson M."/>
            <person name="Roberts A."/>
            <person name="Saif S."/>
            <person name="Shea T."/>
            <person name="Shenoy N."/>
            <person name="Sisk P."/>
            <person name="Stolte C."/>
            <person name="Sykes S."/>
            <person name="Walk T."/>
            <person name="White J."/>
            <person name="Yandava C."/>
            <person name="Haas B."/>
            <person name="Nusbaum C."/>
            <person name="Birren B."/>
        </authorList>
    </citation>
    <scope>NUCLEOTIDE SEQUENCE</scope>
    <source>
        <strain evidence="8">R3-111a-1</strain>
    </source>
</reference>
<dbReference type="InterPro" id="IPR007219">
    <property type="entry name" value="XnlR_reg_dom"/>
</dbReference>
<dbReference type="GO" id="GO:0005634">
    <property type="term" value="C:nucleus"/>
    <property type="evidence" value="ECO:0007669"/>
    <property type="project" value="TreeGrafter"/>
</dbReference>
<keyword evidence="6" id="KW-1133">Transmembrane helix</keyword>
<dbReference type="GeneID" id="20345539"/>
<dbReference type="GO" id="GO:0000981">
    <property type="term" value="F:DNA-binding transcription factor activity, RNA polymerase II-specific"/>
    <property type="evidence" value="ECO:0007669"/>
    <property type="project" value="TreeGrafter"/>
</dbReference>
<evidence type="ECO:0000313" key="9">
    <source>
        <dbReference type="EnsemblFungi" id="EJT75144"/>
    </source>
</evidence>
<reference evidence="8" key="3">
    <citation type="submission" date="2010-09" db="EMBL/GenBank/DDBJ databases">
        <title>Annotation of Gaeumannomyces graminis var. tritici R3-111a-1.</title>
        <authorList>
            <consortium name="The Broad Institute Genome Sequencing Platform"/>
            <person name="Ma L.-J."/>
            <person name="Dead R."/>
            <person name="Young S.K."/>
            <person name="Zeng Q."/>
            <person name="Gargeya S."/>
            <person name="Fitzgerald M."/>
            <person name="Haas B."/>
            <person name="Abouelleil A."/>
            <person name="Alvarado L."/>
            <person name="Arachchi H.M."/>
            <person name="Berlin A."/>
            <person name="Brown A."/>
            <person name="Chapman S.B."/>
            <person name="Chen Z."/>
            <person name="Dunbar C."/>
            <person name="Freedman E."/>
            <person name="Gearin G."/>
            <person name="Gellesch M."/>
            <person name="Goldberg J."/>
            <person name="Griggs A."/>
            <person name="Gujja S."/>
            <person name="Heiman D."/>
            <person name="Howarth C."/>
            <person name="Larson L."/>
            <person name="Lui A."/>
            <person name="MacDonald P.J.P."/>
            <person name="Mehta T."/>
            <person name="Montmayeur A."/>
            <person name="Murphy C."/>
            <person name="Neiman D."/>
            <person name="Pearson M."/>
            <person name="Priest M."/>
            <person name="Roberts A."/>
            <person name="Saif S."/>
            <person name="Shea T."/>
            <person name="Shenoy N."/>
            <person name="Sisk P."/>
            <person name="Stolte C."/>
            <person name="Sykes S."/>
            <person name="Yandava C."/>
            <person name="Wortman J."/>
            <person name="Nusbaum C."/>
            <person name="Birren B."/>
        </authorList>
    </citation>
    <scope>NUCLEOTIDE SEQUENCE</scope>
    <source>
        <strain evidence="8">R3-111a-1</strain>
    </source>
</reference>
<keyword evidence="3" id="KW-0804">Transcription</keyword>
<sequence>MRWPEAEMLQLHHTRNRMQLRPGRGPRVERHGPKVVSVHGVARQRDWKACSSSRPSSYLDRVEARLAKVERDIHKLNSQFAGISLAPETDASGPDAESWSDVQGSAAGDDGTGSFLSLDATDGVGTIEFTDEQDLAYFGPSSNIAFTRTLRRALSSFMRDKPTTPASPLSVSRPQSPALRMANDAWLFSNQRPASESHNLPPEAEMVQLIRHYFSDTGLLFPFIHEDAFRATYRAARASNFRRVRQSWLSLLYMVLAMAATTSNQADVDGPTRAARAEAFFTRAKSLSLNQMIAGASVEIIQVMLLMTQFLQGSQRSVKTWTIHGLAVNAAFQLGLQSGEALNKFEPLEREIRLRTWHHCVMLDRSLSMTLGRPPSIPEKYVRVPLPRHDGPMQHFVWSAEENSTLFFNATITLYRITQTVIGTLYGCNLGETAVSSTASTANAASSTVQIEQKLLEWESSLTPPLKIVKVEELLQGDGPELPKKLRAILTLRYHNLRILAHRPMLERLLGVLALSNKADPRHDTNMLWQFGARSKTICFQSAEAIIGIVDTATRSASGLLGAWWFSLYFVFNAALAVAAVLLSDQVGHSPETYPTCPPVSIQAERQLQVLNQAIGCMPLLDSGNPVLVEKCTKFLSGLVCCLRQGLAATAAGPSLSPAGAAAAAAAVGNPPAEGFASVDPQLAGLKFTPGGIDSADFQLLSFLSNDGTRDLFW</sequence>
<protein>
    <recommendedName>
        <fullName evidence="7">Xylanolytic transcriptional activator regulatory domain-containing protein</fullName>
    </recommendedName>
</protein>
<dbReference type="Pfam" id="PF04082">
    <property type="entry name" value="Fungal_trans"/>
    <property type="match status" value="1"/>
</dbReference>
<dbReference type="InterPro" id="IPR051127">
    <property type="entry name" value="Fungal_SecMet_Regulators"/>
</dbReference>
<dbReference type="GO" id="GO:0000435">
    <property type="term" value="P:positive regulation of transcription from RNA polymerase II promoter by galactose"/>
    <property type="evidence" value="ECO:0007669"/>
    <property type="project" value="TreeGrafter"/>
</dbReference>
<feature type="transmembrane region" description="Helical" evidence="6">
    <location>
        <begin position="563"/>
        <end position="583"/>
    </location>
</feature>
<evidence type="ECO:0000256" key="4">
    <source>
        <dbReference type="ARBA" id="ARBA00023242"/>
    </source>
</evidence>
<dbReference type="GO" id="GO:0000978">
    <property type="term" value="F:RNA polymerase II cis-regulatory region sequence-specific DNA binding"/>
    <property type="evidence" value="ECO:0007669"/>
    <property type="project" value="TreeGrafter"/>
</dbReference>
<dbReference type="eggNOG" id="ENOG502S0D7">
    <property type="taxonomic scope" value="Eukaryota"/>
</dbReference>
<keyword evidence="6" id="KW-0812">Transmembrane</keyword>
<evidence type="ECO:0000256" key="5">
    <source>
        <dbReference type="SAM" id="MobiDB-lite"/>
    </source>
</evidence>
<evidence type="ECO:0000256" key="6">
    <source>
        <dbReference type="SAM" id="Phobius"/>
    </source>
</evidence>
<proteinExistence type="predicted"/>
<keyword evidence="6" id="KW-0472">Membrane</keyword>
<dbReference type="OrthoDB" id="424974at2759"/>
<dbReference type="PANTHER" id="PTHR47424">
    <property type="entry name" value="REGULATORY PROTEIN GAL4"/>
    <property type="match status" value="1"/>
</dbReference>
<evidence type="ECO:0000256" key="2">
    <source>
        <dbReference type="ARBA" id="ARBA00023125"/>
    </source>
</evidence>
<evidence type="ECO:0000256" key="1">
    <source>
        <dbReference type="ARBA" id="ARBA00023015"/>
    </source>
</evidence>
<evidence type="ECO:0000259" key="7">
    <source>
        <dbReference type="SMART" id="SM00906"/>
    </source>
</evidence>
<evidence type="ECO:0000313" key="10">
    <source>
        <dbReference type="Proteomes" id="UP000006039"/>
    </source>
</evidence>